<dbReference type="SUPFAM" id="SSF102405">
    <property type="entry name" value="MCP/YpsA-like"/>
    <property type="match status" value="1"/>
</dbReference>
<evidence type="ECO:0000259" key="3">
    <source>
        <dbReference type="Pfam" id="PF17782"/>
    </source>
</evidence>
<dbReference type="InterPro" id="IPR041614">
    <property type="entry name" value="DprA_WH"/>
</dbReference>
<dbReference type="InterPro" id="IPR057666">
    <property type="entry name" value="DrpA_SLOG"/>
</dbReference>
<dbReference type="PANTHER" id="PTHR43022">
    <property type="entry name" value="PROTEIN SMF"/>
    <property type="match status" value="1"/>
</dbReference>
<protein>
    <submittedName>
        <fullName evidence="4">DNA processing protein</fullName>
    </submittedName>
</protein>
<evidence type="ECO:0000313" key="4">
    <source>
        <dbReference type="EMBL" id="MDT3424504.1"/>
    </source>
</evidence>
<dbReference type="Gene3D" id="3.40.50.450">
    <property type="match status" value="1"/>
</dbReference>
<evidence type="ECO:0000313" key="5">
    <source>
        <dbReference type="Proteomes" id="UP001248709"/>
    </source>
</evidence>
<evidence type="ECO:0000256" key="1">
    <source>
        <dbReference type="ARBA" id="ARBA00006525"/>
    </source>
</evidence>
<dbReference type="NCBIfam" id="TIGR00732">
    <property type="entry name" value="dprA"/>
    <property type="match status" value="1"/>
</dbReference>
<dbReference type="EMBL" id="JAUSUY010000001">
    <property type="protein sequence ID" value="MDT3424504.1"/>
    <property type="molecule type" value="Genomic_DNA"/>
</dbReference>
<evidence type="ECO:0000259" key="2">
    <source>
        <dbReference type="Pfam" id="PF02481"/>
    </source>
</evidence>
<keyword evidence="5" id="KW-1185">Reference proteome</keyword>
<dbReference type="InterPro" id="IPR036388">
    <property type="entry name" value="WH-like_DNA-bd_sf"/>
</dbReference>
<name>A0ABU3H119_9BACL</name>
<dbReference type="RefSeq" id="WP_312000597.1">
    <property type="nucleotide sequence ID" value="NZ_JAUSUY010000001.1"/>
</dbReference>
<feature type="domain" description="DprA winged helix" evidence="3">
    <location>
        <begin position="313"/>
        <end position="366"/>
    </location>
</feature>
<dbReference type="PANTHER" id="PTHR43022:SF1">
    <property type="entry name" value="PROTEIN SMF"/>
    <property type="match status" value="1"/>
</dbReference>
<accession>A0ABU3H119</accession>
<dbReference type="Pfam" id="PF17782">
    <property type="entry name" value="WHD_DprA"/>
    <property type="match status" value="1"/>
</dbReference>
<dbReference type="Proteomes" id="UP001248709">
    <property type="component" value="Unassembled WGS sequence"/>
</dbReference>
<reference evidence="4 5" key="1">
    <citation type="submission" date="2023-07" db="EMBL/GenBank/DDBJ databases">
        <title>Genomic Encyclopedia of Type Strains, Phase IV (KMG-IV): sequencing the most valuable type-strain genomes for metagenomic binning, comparative biology and taxonomic classification.</title>
        <authorList>
            <person name="Goeker M."/>
        </authorList>
    </citation>
    <scope>NUCLEOTIDE SEQUENCE [LARGE SCALE GENOMIC DNA]</scope>
    <source>
        <strain evidence="4 5">T98</strain>
    </source>
</reference>
<gene>
    <name evidence="4" type="ORF">J2Z22_000016</name>
</gene>
<feature type="domain" description="Smf/DprA SLOG" evidence="2">
    <location>
        <begin position="78"/>
        <end position="286"/>
    </location>
</feature>
<dbReference type="Pfam" id="PF02481">
    <property type="entry name" value="DNA_processg_A"/>
    <property type="match status" value="1"/>
</dbReference>
<dbReference type="InterPro" id="IPR003488">
    <property type="entry name" value="DprA"/>
</dbReference>
<comment type="similarity">
    <text evidence="1">Belongs to the DprA/Smf family.</text>
</comment>
<organism evidence="4 5">
    <name type="scientific">Paenibacillus forsythiae</name>
    <dbReference type="NCBI Taxonomy" id="365616"/>
    <lineage>
        <taxon>Bacteria</taxon>
        <taxon>Bacillati</taxon>
        <taxon>Bacillota</taxon>
        <taxon>Bacilli</taxon>
        <taxon>Bacillales</taxon>
        <taxon>Paenibacillaceae</taxon>
        <taxon>Paenibacillus</taxon>
    </lineage>
</organism>
<proteinExistence type="inferred from homology"/>
<sequence>MNNRDILFGLHEIEGIGWRSIDKIRKAGYLSDKAFDCTAEDWERMGITPGMSAKLSKILTPDWVMQRRSLMESARVSMITVFDDQYPGLLKETPQPPWILYCRGRADLLHGPGIAMVGTRVPTAYGRKVGAVLAEELASSGFTVVSGLARGIDSICHEAALGQAGGTVAVMATGMDKVYPPENRELLEQISRQGLVVTEYPIGTKSHPGLFPQRNRIIAGLALGTVVVEADSRSGSLITADAALEAGRDVFAVPGPITSPKSRGALELIKQGAAVVTSAADIMAEYADLLPEPENISSAAGAGNDGNGGLCSEKNLTSDESRLYHILHQGPCSLDELLEKSGLDFGHLHSVLLSLIIKKAVTSLPGAVYKII</sequence>
<dbReference type="Gene3D" id="1.10.10.10">
    <property type="entry name" value="Winged helix-like DNA-binding domain superfamily/Winged helix DNA-binding domain"/>
    <property type="match status" value="1"/>
</dbReference>
<comment type="caution">
    <text evidence="4">The sequence shown here is derived from an EMBL/GenBank/DDBJ whole genome shotgun (WGS) entry which is preliminary data.</text>
</comment>